<evidence type="ECO:0000256" key="1">
    <source>
        <dbReference type="SAM" id="MobiDB-lite"/>
    </source>
</evidence>
<feature type="compositionally biased region" description="Polar residues" evidence="1">
    <location>
        <begin position="109"/>
        <end position="131"/>
    </location>
</feature>
<feature type="region of interest" description="Disordered" evidence="1">
    <location>
        <begin position="102"/>
        <end position="131"/>
    </location>
</feature>
<accession>A0A2T0YN78</accession>
<dbReference type="AlphaFoldDB" id="A0A2T0YN78"/>
<gene>
    <name evidence="2" type="ORF">BCL67_10613</name>
</gene>
<sequence length="131" mass="14204">MSAADSEWLHVSRATDGAFAETVQLRPWRPGDARALMAARGDAADLQTQFDAAAVATEELARDFIAGSLGFAEQAKNWAVVVGIERAKLRYGEQRFDVETHARLATDPTPITNWMPSAQQAPTAQQVPSAH</sequence>
<keyword evidence="3" id="KW-1185">Reference proteome</keyword>
<protein>
    <submittedName>
        <fullName evidence="2">Uncharacterized protein</fullName>
    </submittedName>
</protein>
<dbReference type="Proteomes" id="UP000238217">
    <property type="component" value="Unassembled WGS sequence"/>
</dbReference>
<dbReference type="EMBL" id="PVTY01000006">
    <property type="protein sequence ID" value="PRZ16693.1"/>
    <property type="molecule type" value="Genomic_DNA"/>
</dbReference>
<reference evidence="2 3" key="1">
    <citation type="submission" date="2018-03" db="EMBL/GenBank/DDBJ databases">
        <title>Comparative analysis of microorganisms from saline springs in Andes Mountain Range, Colombia.</title>
        <authorList>
            <person name="Rubin E."/>
        </authorList>
    </citation>
    <scope>NUCLEOTIDE SEQUENCE [LARGE SCALE GENOMIC DNA]</scope>
    <source>
        <strain evidence="2 3">CG 35</strain>
    </source>
</reference>
<evidence type="ECO:0000313" key="3">
    <source>
        <dbReference type="Proteomes" id="UP000238217"/>
    </source>
</evidence>
<organism evidence="2 3">
    <name type="scientific">Nesterenkonia sandarakina</name>
    <dbReference type="NCBI Taxonomy" id="272918"/>
    <lineage>
        <taxon>Bacteria</taxon>
        <taxon>Bacillati</taxon>
        <taxon>Actinomycetota</taxon>
        <taxon>Actinomycetes</taxon>
        <taxon>Micrococcales</taxon>
        <taxon>Micrococcaceae</taxon>
        <taxon>Nesterenkonia</taxon>
    </lineage>
</organism>
<proteinExistence type="predicted"/>
<evidence type="ECO:0000313" key="2">
    <source>
        <dbReference type="EMBL" id="PRZ16693.1"/>
    </source>
</evidence>
<comment type="caution">
    <text evidence="2">The sequence shown here is derived from an EMBL/GenBank/DDBJ whole genome shotgun (WGS) entry which is preliminary data.</text>
</comment>
<name>A0A2T0YN78_9MICC</name>